<reference evidence="2" key="2">
    <citation type="journal article" date="2024" name="Plant">
        <title>Genomic evolution and insights into agronomic trait innovations of Sesamum species.</title>
        <authorList>
            <person name="Miao H."/>
            <person name="Wang L."/>
            <person name="Qu L."/>
            <person name="Liu H."/>
            <person name="Sun Y."/>
            <person name="Le M."/>
            <person name="Wang Q."/>
            <person name="Wei S."/>
            <person name="Zheng Y."/>
            <person name="Lin W."/>
            <person name="Duan Y."/>
            <person name="Cao H."/>
            <person name="Xiong S."/>
            <person name="Wang X."/>
            <person name="Wei L."/>
            <person name="Li C."/>
            <person name="Ma Q."/>
            <person name="Ju M."/>
            <person name="Zhao R."/>
            <person name="Li G."/>
            <person name="Mu C."/>
            <person name="Tian Q."/>
            <person name="Mei H."/>
            <person name="Zhang T."/>
            <person name="Gao T."/>
            <person name="Zhang H."/>
        </authorList>
    </citation>
    <scope>NUCLEOTIDE SEQUENCE</scope>
    <source>
        <strain evidence="2">G02</strain>
    </source>
</reference>
<evidence type="ECO:0000256" key="1">
    <source>
        <dbReference type="SAM" id="MobiDB-lite"/>
    </source>
</evidence>
<comment type="caution">
    <text evidence="2">The sequence shown here is derived from an EMBL/GenBank/DDBJ whole genome shotgun (WGS) entry which is preliminary data.</text>
</comment>
<sequence length="91" mass="10073">MTTPVLSELGIQIIPTKSPRLHIMIPASQYSQLTTLSTNPLRLHRHPTSATDETRHDTHQINAILSASCNRTPDAQSRGSRLGTFQTSLKK</sequence>
<evidence type="ECO:0000313" key="2">
    <source>
        <dbReference type="EMBL" id="KAL0409762.1"/>
    </source>
</evidence>
<feature type="region of interest" description="Disordered" evidence="1">
    <location>
        <begin position="70"/>
        <end position="91"/>
    </location>
</feature>
<proteinExistence type="predicted"/>
<gene>
    <name evidence="2" type="ORF">Sradi_1910600</name>
</gene>
<reference evidence="2" key="1">
    <citation type="submission" date="2020-06" db="EMBL/GenBank/DDBJ databases">
        <authorList>
            <person name="Li T."/>
            <person name="Hu X."/>
            <person name="Zhang T."/>
            <person name="Song X."/>
            <person name="Zhang H."/>
            <person name="Dai N."/>
            <person name="Sheng W."/>
            <person name="Hou X."/>
            <person name="Wei L."/>
        </authorList>
    </citation>
    <scope>NUCLEOTIDE SEQUENCE</scope>
    <source>
        <strain evidence="2">G02</strain>
        <tissue evidence="2">Leaf</tissue>
    </source>
</reference>
<protein>
    <submittedName>
        <fullName evidence="2">Uncharacterized protein</fullName>
    </submittedName>
</protein>
<dbReference type="EMBL" id="JACGWJ010000007">
    <property type="protein sequence ID" value="KAL0409762.1"/>
    <property type="molecule type" value="Genomic_DNA"/>
</dbReference>
<organism evidence="2">
    <name type="scientific">Sesamum radiatum</name>
    <name type="common">Black benniseed</name>
    <dbReference type="NCBI Taxonomy" id="300843"/>
    <lineage>
        <taxon>Eukaryota</taxon>
        <taxon>Viridiplantae</taxon>
        <taxon>Streptophyta</taxon>
        <taxon>Embryophyta</taxon>
        <taxon>Tracheophyta</taxon>
        <taxon>Spermatophyta</taxon>
        <taxon>Magnoliopsida</taxon>
        <taxon>eudicotyledons</taxon>
        <taxon>Gunneridae</taxon>
        <taxon>Pentapetalae</taxon>
        <taxon>asterids</taxon>
        <taxon>lamiids</taxon>
        <taxon>Lamiales</taxon>
        <taxon>Pedaliaceae</taxon>
        <taxon>Sesamum</taxon>
    </lineage>
</organism>
<accession>A0AAW2TZP9</accession>
<name>A0AAW2TZP9_SESRA</name>
<dbReference type="AlphaFoldDB" id="A0AAW2TZP9"/>